<dbReference type="InterPro" id="IPR000531">
    <property type="entry name" value="Beta-barrel_TonB"/>
</dbReference>
<evidence type="ECO:0000256" key="8">
    <source>
        <dbReference type="ARBA" id="ARBA00023004"/>
    </source>
</evidence>
<dbReference type="AlphaFoldDB" id="A0A6B8MF01"/>
<evidence type="ECO:0000256" key="10">
    <source>
        <dbReference type="ARBA" id="ARBA00023077"/>
    </source>
</evidence>
<evidence type="ECO:0000256" key="3">
    <source>
        <dbReference type="ARBA" id="ARBA00022448"/>
    </source>
</evidence>
<reference evidence="18 19" key="1">
    <citation type="submission" date="2019-09" db="EMBL/GenBank/DDBJ databases">
        <title>Isolation and complete genome sequencing of Methylocystis species.</title>
        <authorList>
            <person name="Rumah B.L."/>
            <person name="Stead C.E."/>
            <person name="Stevens B.C."/>
            <person name="Minton N.P."/>
            <person name="Grosse-Honebrink A."/>
            <person name="Zhang Y."/>
        </authorList>
    </citation>
    <scope>NUCLEOTIDE SEQUENCE [LARGE SCALE GENOMIC DNA]</scope>
    <source>
        <strain evidence="18 19">BRCS2</strain>
        <plasmid evidence="18 19">unnamed2</plasmid>
    </source>
</reference>
<evidence type="ECO:0000256" key="9">
    <source>
        <dbReference type="ARBA" id="ARBA00023065"/>
    </source>
</evidence>
<dbReference type="Gene3D" id="3.55.50.30">
    <property type="match status" value="1"/>
</dbReference>
<dbReference type="PANTHER" id="PTHR32552">
    <property type="entry name" value="FERRICHROME IRON RECEPTOR-RELATED"/>
    <property type="match status" value="1"/>
</dbReference>
<dbReference type="PANTHER" id="PTHR32552:SF68">
    <property type="entry name" value="FERRICHROME OUTER MEMBRANE TRANSPORTER_PHAGE RECEPTOR"/>
    <property type="match status" value="1"/>
</dbReference>
<gene>
    <name evidence="18" type="ORF">F7D14_21350</name>
</gene>
<evidence type="ECO:0000256" key="6">
    <source>
        <dbReference type="ARBA" id="ARBA00022692"/>
    </source>
</evidence>
<dbReference type="FunFam" id="2.40.170.20:FF:000005">
    <property type="entry name" value="TonB-dependent siderophore receptor"/>
    <property type="match status" value="1"/>
</dbReference>
<evidence type="ECO:0000256" key="7">
    <source>
        <dbReference type="ARBA" id="ARBA00022729"/>
    </source>
</evidence>
<keyword evidence="11 14" id="KW-0472">Membrane</keyword>
<keyword evidence="9" id="KW-0406">Ion transport</keyword>
<dbReference type="PROSITE" id="PS52016">
    <property type="entry name" value="TONB_DEPENDENT_REC_3"/>
    <property type="match status" value="1"/>
</dbReference>
<evidence type="ECO:0000256" key="2">
    <source>
        <dbReference type="ARBA" id="ARBA00009810"/>
    </source>
</evidence>
<geneLocation type="plasmid" evidence="18">
    <name>unnamed2</name>
</geneLocation>
<protein>
    <submittedName>
        <fullName evidence="18">TonB-dependent receptor</fullName>
    </submittedName>
</protein>
<evidence type="ECO:0000256" key="1">
    <source>
        <dbReference type="ARBA" id="ARBA00004571"/>
    </source>
</evidence>
<feature type="region of interest" description="Disordered" evidence="16">
    <location>
        <begin position="149"/>
        <end position="173"/>
    </location>
</feature>
<dbReference type="GO" id="GO:0015344">
    <property type="term" value="F:siderophore uptake transmembrane transporter activity"/>
    <property type="evidence" value="ECO:0007669"/>
    <property type="project" value="TreeGrafter"/>
</dbReference>
<evidence type="ECO:0000256" key="15">
    <source>
        <dbReference type="RuleBase" id="RU003357"/>
    </source>
</evidence>
<feature type="domain" description="Secretin/TonB short N-terminal" evidence="17">
    <location>
        <begin position="70"/>
        <end position="122"/>
    </location>
</feature>
<dbReference type="Proteomes" id="UP000422569">
    <property type="component" value="Plasmid unnamed2"/>
</dbReference>
<dbReference type="Pfam" id="PF00593">
    <property type="entry name" value="TonB_dep_Rec_b-barrel"/>
    <property type="match status" value="1"/>
</dbReference>
<dbReference type="GO" id="GO:0015891">
    <property type="term" value="P:siderophore transport"/>
    <property type="evidence" value="ECO:0007669"/>
    <property type="project" value="InterPro"/>
</dbReference>
<organism evidence="18 19">
    <name type="scientific">Methylocystis parvus</name>
    <dbReference type="NCBI Taxonomy" id="134"/>
    <lineage>
        <taxon>Bacteria</taxon>
        <taxon>Pseudomonadati</taxon>
        <taxon>Pseudomonadota</taxon>
        <taxon>Alphaproteobacteria</taxon>
        <taxon>Hyphomicrobiales</taxon>
        <taxon>Methylocystaceae</taxon>
        <taxon>Methylocystis</taxon>
    </lineage>
</organism>
<keyword evidence="12 18" id="KW-0675">Receptor</keyword>
<comment type="subcellular location">
    <subcellularLocation>
        <location evidence="1 14">Cell outer membrane</location>
        <topology evidence="1 14">Multi-pass membrane protein</topology>
    </subcellularLocation>
</comment>
<evidence type="ECO:0000256" key="4">
    <source>
        <dbReference type="ARBA" id="ARBA00022452"/>
    </source>
</evidence>
<dbReference type="EMBL" id="CP044333">
    <property type="protein sequence ID" value="QGN00120.1"/>
    <property type="molecule type" value="Genomic_DNA"/>
</dbReference>
<name>A0A6B8MF01_9HYPH</name>
<evidence type="ECO:0000256" key="13">
    <source>
        <dbReference type="ARBA" id="ARBA00023237"/>
    </source>
</evidence>
<keyword evidence="13 14" id="KW-0998">Cell outer membrane</keyword>
<dbReference type="GO" id="GO:0038023">
    <property type="term" value="F:signaling receptor activity"/>
    <property type="evidence" value="ECO:0007669"/>
    <property type="project" value="InterPro"/>
</dbReference>
<dbReference type="InterPro" id="IPR036942">
    <property type="entry name" value="Beta-barrel_TonB_sf"/>
</dbReference>
<keyword evidence="19" id="KW-1185">Reference proteome</keyword>
<dbReference type="KEGG" id="mpar:F7D14_21350"/>
<evidence type="ECO:0000259" key="17">
    <source>
        <dbReference type="SMART" id="SM00965"/>
    </source>
</evidence>
<dbReference type="InterPro" id="IPR039426">
    <property type="entry name" value="TonB-dep_rcpt-like"/>
</dbReference>
<keyword evidence="6 14" id="KW-0812">Transmembrane</keyword>
<keyword evidence="10 15" id="KW-0798">TonB box</keyword>
<dbReference type="InterPro" id="IPR012910">
    <property type="entry name" value="Plug_dom"/>
</dbReference>
<evidence type="ECO:0000256" key="5">
    <source>
        <dbReference type="ARBA" id="ARBA00022496"/>
    </source>
</evidence>
<dbReference type="SUPFAM" id="SSF56935">
    <property type="entry name" value="Porins"/>
    <property type="match status" value="1"/>
</dbReference>
<keyword evidence="5" id="KW-0410">Iron transport</keyword>
<evidence type="ECO:0000256" key="12">
    <source>
        <dbReference type="ARBA" id="ARBA00023170"/>
    </source>
</evidence>
<keyword evidence="4 14" id="KW-1134">Transmembrane beta strand</keyword>
<dbReference type="SMART" id="SM00965">
    <property type="entry name" value="STN"/>
    <property type="match status" value="1"/>
</dbReference>
<accession>A0A6B8MF01</accession>
<dbReference type="Pfam" id="PF07660">
    <property type="entry name" value="STN"/>
    <property type="match status" value="1"/>
</dbReference>
<dbReference type="Gene3D" id="2.170.130.10">
    <property type="entry name" value="TonB-dependent receptor, plug domain"/>
    <property type="match status" value="1"/>
</dbReference>
<evidence type="ECO:0000313" key="19">
    <source>
        <dbReference type="Proteomes" id="UP000422569"/>
    </source>
</evidence>
<keyword evidence="18" id="KW-0614">Plasmid</keyword>
<dbReference type="RefSeq" id="WP_081495728.1">
    <property type="nucleotide sequence ID" value="NZ_CP044333.1"/>
</dbReference>
<keyword evidence="8" id="KW-0408">Iron</keyword>
<dbReference type="InterPro" id="IPR010105">
    <property type="entry name" value="TonB_sidphr_rcpt"/>
</dbReference>
<dbReference type="InterPro" id="IPR037066">
    <property type="entry name" value="Plug_dom_sf"/>
</dbReference>
<dbReference type="Pfam" id="PF07715">
    <property type="entry name" value="Plug"/>
    <property type="match status" value="1"/>
</dbReference>
<evidence type="ECO:0000256" key="14">
    <source>
        <dbReference type="PROSITE-ProRule" id="PRU01360"/>
    </source>
</evidence>
<dbReference type="NCBIfam" id="TIGR01783">
    <property type="entry name" value="TonB-siderophor"/>
    <property type="match status" value="1"/>
</dbReference>
<evidence type="ECO:0000256" key="16">
    <source>
        <dbReference type="SAM" id="MobiDB-lite"/>
    </source>
</evidence>
<dbReference type="InterPro" id="IPR011662">
    <property type="entry name" value="Secretin/TonB_short_N"/>
</dbReference>
<sequence length="862" mass="93939">MAIKCGQKKRLTGTTAIAIGIGVKVVGLGSPAIAHASMTQKEFTEAVKSYQIPQGSMDIALNRLADESGVRLIYRSHLTAKLRTPGLAGNYSLAGALDALLFGTGLHYRLSENGETVSVVLAQAGNAANDASPRGARSLPTIDVAAARPRPARAVSQGGGGRSGAGAASGPLTGKEALGGRLTGYMADTASTTLKTDMPLMKTPFSVQVITRETMDDQQAIDLNNAVVGNSSGVLVVPNSSFYTGLMIRGFSTNTSIYFNGLRQYQLMNVDTANLQSVDVLKGPAAMLYGRSEPGGLVDLVPKRPLDTPYYSVQEQAGSYGFTRTTVDATAPLNKEKTLAYRFNGSYVRSDSFQDFANKEYYFLAPTFSIRPNDQFRANIDLQFMHDVVMPESNTVAVGNRPASIPITRYLQDPSYTGKLPQRFDLRYYGYDWTFDIDKNWSLTNRLYYRSQGQDLSSVSIIGLNQATGVLTRGSYYQSVTNQGMATNLDLKGRFVTGPLSHSTLVGFDYYSNYQPLAPFYLVVPASKYLPTFNIYAPIYGSNFAGVTPNLFTTNAESWKGVYAQDTISFWDDKIHLLLGGRYDWAEVDWQVKNNDLRTAWIVSPNWSKAFSPRVGLTIQPMPWLSFYANYTKSLNADNGLNAGSAIPTPLPPVRSYEWEGGIKAEFLDKRLLLTLAYFDLVKTNVPGPDPTNPGNTLVAGEAESKGFEVDLKGRIDENWSVIANYTHDDVRVTKGSLYNPLTEINTQLFIAGNRLPTVPKNMGNLWVKYDADGLLKGLSIGGGAQVVGSAFGDNANSFTIPAYAILNGMLAYRFDVGPAHLTAQLNAKNLLDTTYYASSASRFQIMPGTPRTIIGSLRLEF</sequence>
<comment type="similarity">
    <text evidence="2 14 15">Belongs to the TonB-dependent receptor family.</text>
</comment>
<dbReference type="Gene3D" id="2.40.170.20">
    <property type="entry name" value="TonB-dependent receptor, beta-barrel domain"/>
    <property type="match status" value="1"/>
</dbReference>
<proteinExistence type="inferred from homology"/>
<keyword evidence="7" id="KW-0732">Signal</keyword>
<evidence type="ECO:0000256" key="11">
    <source>
        <dbReference type="ARBA" id="ARBA00023136"/>
    </source>
</evidence>
<evidence type="ECO:0000313" key="18">
    <source>
        <dbReference type="EMBL" id="QGN00120.1"/>
    </source>
</evidence>
<keyword evidence="3 14" id="KW-0813">Transport</keyword>
<dbReference type="CDD" id="cd01347">
    <property type="entry name" value="ligand_gated_channel"/>
    <property type="match status" value="1"/>
</dbReference>
<dbReference type="GO" id="GO:0009279">
    <property type="term" value="C:cell outer membrane"/>
    <property type="evidence" value="ECO:0007669"/>
    <property type="project" value="UniProtKB-SubCell"/>
</dbReference>